<keyword evidence="3" id="KW-1005">Bacterial flagellum biogenesis</keyword>
<dbReference type="GO" id="GO:0044781">
    <property type="term" value="P:bacterial-type flagellum organization"/>
    <property type="evidence" value="ECO:0007669"/>
    <property type="project" value="UniProtKB-KW"/>
</dbReference>
<name>A0A193GG43_9BORD</name>
<dbReference type="KEGG" id="bfz:BAU07_15170"/>
<evidence type="ECO:0000256" key="1">
    <source>
        <dbReference type="ARBA" id="ARBA00004514"/>
    </source>
</evidence>
<evidence type="ECO:0000313" key="6">
    <source>
        <dbReference type="EMBL" id="ANN78264.1"/>
    </source>
</evidence>
<dbReference type="RefSeq" id="WP_066659249.1">
    <property type="nucleotide sequence ID" value="NZ_CBCSCL010000009.1"/>
</dbReference>
<proteinExistence type="predicted"/>
<dbReference type="AlphaFoldDB" id="A0A193GG43"/>
<dbReference type="EMBL" id="CP016172">
    <property type="protein sequence ID" value="ANN78264.1"/>
    <property type="molecule type" value="Genomic_DNA"/>
</dbReference>
<dbReference type="Gene3D" id="1.20.58.380">
    <property type="entry name" value="Flagellar protein flit"/>
    <property type="match status" value="1"/>
</dbReference>
<evidence type="ECO:0000256" key="5">
    <source>
        <dbReference type="ARBA" id="ARBA00093797"/>
    </source>
</evidence>
<keyword evidence="7" id="KW-1185">Reference proteome</keyword>
<keyword evidence="6" id="KW-0969">Cilium</keyword>
<keyword evidence="4" id="KW-0143">Chaperone</keyword>
<dbReference type="Pfam" id="PF05400">
    <property type="entry name" value="FliT"/>
    <property type="match status" value="1"/>
</dbReference>
<keyword evidence="6" id="KW-0282">Flagellum</keyword>
<dbReference type="Proteomes" id="UP000091926">
    <property type="component" value="Chromosome"/>
</dbReference>
<keyword evidence="6" id="KW-0966">Cell projection</keyword>
<keyword evidence="2" id="KW-0963">Cytoplasm</keyword>
<dbReference type="InterPro" id="IPR008622">
    <property type="entry name" value="FliT"/>
</dbReference>
<protein>
    <recommendedName>
        <fullName evidence="5">Flagellar protein FliT</fullName>
    </recommendedName>
</protein>
<accession>A0A193GG43</accession>
<evidence type="ECO:0000256" key="4">
    <source>
        <dbReference type="ARBA" id="ARBA00023186"/>
    </source>
</evidence>
<evidence type="ECO:0000256" key="3">
    <source>
        <dbReference type="ARBA" id="ARBA00022795"/>
    </source>
</evidence>
<reference evidence="6 7" key="1">
    <citation type="submission" date="2016-06" db="EMBL/GenBank/DDBJ databases">
        <title>Complete genome sequences of Bordetella bronchialis and Bordetella flabilis.</title>
        <authorList>
            <person name="LiPuma J.J."/>
            <person name="Spilker T."/>
        </authorList>
    </citation>
    <scope>NUCLEOTIDE SEQUENCE [LARGE SCALE GENOMIC DNA]</scope>
    <source>
        <strain evidence="6 7">AU10664</strain>
    </source>
</reference>
<dbReference type="STRING" id="463014.BAU07_15170"/>
<evidence type="ECO:0000313" key="7">
    <source>
        <dbReference type="Proteomes" id="UP000091926"/>
    </source>
</evidence>
<dbReference type="OrthoDB" id="8687480at2"/>
<evidence type="ECO:0000256" key="2">
    <source>
        <dbReference type="ARBA" id="ARBA00022490"/>
    </source>
</evidence>
<comment type="subcellular location">
    <subcellularLocation>
        <location evidence="1">Cytoplasm</location>
        <location evidence="1">Cytosol</location>
    </subcellularLocation>
</comment>
<sequence length="115" mass="13033">MTSQSSQIILELYREIVAVTAAMLNAARAQDWTGVLKFGQTYCEIVERLRTIGVTEPLDDMERRQKHDLLVQILENDANTRDLAIPELARMGELLGRMKRQQALLNTYGFKVPAA</sequence>
<organism evidence="6 7">
    <name type="scientific">Bordetella flabilis</name>
    <dbReference type="NCBI Taxonomy" id="463014"/>
    <lineage>
        <taxon>Bacteria</taxon>
        <taxon>Pseudomonadati</taxon>
        <taxon>Pseudomonadota</taxon>
        <taxon>Betaproteobacteria</taxon>
        <taxon>Burkholderiales</taxon>
        <taxon>Alcaligenaceae</taxon>
        <taxon>Bordetella</taxon>
    </lineage>
</organism>
<gene>
    <name evidence="6" type="ORF">BAU07_15170</name>
</gene>